<reference evidence="2" key="1">
    <citation type="submission" date="2023-10" db="EMBL/GenBank/DDBJ databases">
        <title>Genome assemblies of two species of porcelain crab, Petrolisthes cinctipes and Petrolisthes manimaculis (Anomura: Porcellanidae).</title>
        <authorList>
            <person name="Angst P."/>
        </authorList>
    </citation>
    <scope>NUCLEOTIDE SEQUENCE</scope>
    <source>
        <strain evidence="2">PB745_01</strain>
        <tissue evidence="2">Gill</tissue>
    </source>
</reference>
<comment type="caution">
    <text evidence="2">The sequence shown here is derived from an EMBL/GenBank/DDBJ whole genome shotgun (WGS) entry which is preliminary data.</text>
</comment>
<gene>
    <name evidence="2" type="ORF">Pcinc_012727</name>
</gene>
<dbReference type="Proteomes" id="UP001286313">
    <property type="component" value="Unassembled WGS sequence"/>
</dbReference>
<keyword evidence="3" id="KW-1185">Reference proteome</keyword>
<feature type="region of interest" description="Disordered" evidence="1">
    <location>
        <begin position="60"/>
        <end position="90"/>
    </location>
</feature>
<evidence type="ECO:0000313" key="2">
    <source>
        <dbReference type="EMBL" id="KAK3882936.1"/>
    </source>
</evidence>
<accession>A0AAE1KR50</accession>
<protein>
    <submittedName>
        <fullName evidence="2">Uncharacterized protein</fullName>
    </submittedName>
</protein>
<feature type="compositionally biased region" description="Basic and acidic residues" evidence="1">
    <location>
        <begin position="60"/>
        <end position="75"/>
    </location>
</feature>
<evidence type="ECO:0000256" key="1">
    <source>
        <dbReference type="SAM" id="MobiDB-lite"/>
    </source>
</evidence>
<dbReference type="AlphaFoldDB" id="A0AAE1KR50"/>
<dbReference type="EMBL" id="JAWQEG010001047">
    <property type="protein sequence ID" value="KAK3882936.1"/>
    <property type="molecule type" value="Genomic_DNA"/>
</dbReference>
<sequence length="118" mass="13236">MGEGEDRGEGKTNQAGGEKGLVWVGVAEKRERKGLFWVELLEIGRREREGLVWVGLQENGGREEKEAGKGGRRTDVGTNQVIHGGKKRRSYREEIKDEDSVLARRSGTECRGRWRQGG</sequence>
<name>A0AAE1KR50_PETCI</name>
<evidence type="ECO:0000313" key="3">
    <source>
        <dbReference type="Proteomes" id="UP001286313"/>
    </source>
</evidence>
<proteinExistence type="predicted"/>
<organism evidence="2 3">
    <name type="scientific">Petrolisthes cinctipes</name>
    <name type="common">Flat porcelain crab</name>
    <dbReference type="NCBI Taxonomy" id="88211"/>
    <lineage>
        <taxon>Eukaryota</taxon>
        <taxon>Metazoa</taxon>
        <taxon>Ecdysozoa</taxon>
        <taxon>Arthropoda</taxon>
        <taxon>Crustacea</taxon>
        <taxon>Multicrustacea</taxon>
        <taxon>Malacostraca</taxon>
        <taxon>Eumalacostraca</taxon>
        <taxon>Eucarida</taxon>
        <taxon>Decapoda</taxon>
        <taxon>Pleocyemata</taxon>
        <taxon>Anomura</taxon>
        <taxon>Galatheoidea</taxon>
        <taxon>Porcellanidae</taxon>
        <taxon>Petrolisthes</taxon>
    </lineage>
</organism>